<proteinExistence type="predicted"/>
<dbReference type="SUPFAM" id="SSF111369">
    <property type="entry name" value="HlyD-like secretion proteins"/>
    <property type="match status" value="2"/>
</dbReference>
<organism evidence="2 3">
    <name type="scientific">Iodidimonas muriae</name>
    <dbReference type="NCBI Taxonomy" id="261467"/>
    <lineage>
        <taxon>Bacteria</taxon>
        <taxon>Pseudomonadati</taxon>
        <taxon>Pseudomonadota</taxon>
        <taxon>Alphaproteobacteria</taxon>
        <taxon>Iodidimonadales</taxon>
        <taxon>Iodidimonadaceae</taxon>
        <taxon>Iodidimonas</taxon>
    </lineage>
</organism>
<sequence>MKSIRSVWIFLLLAALLGGGAYSLWQARQSDLPEGFSRANGRIEAERIDISLKFGGRIAEILVDEGDMVTAGDVIARVDSTELEAQIRAAEAATRQAEQEYEQAVALVAQREGELDYAEAELKRAETLAESGHGTAERVDQRRSQHITAKAALNTARAQIAATQAAIEAAQAHVAALKANLADYTLIAPRSGRVQYRLAQPGEILAAGGKVISLLDLMDVYMDVYLPTDEAGRLRYGAEARIILDAAPQYVIPAHVDFVASEAQFTPKYVETASEREKLTFRVKLQIAPEILENYQDVVKTGVPGVAVVRVDPEAEWPEALAVKLP</sequence>
<evidence type="ECO:0008006" key="4">
    <source>
        <dbReference type="Google" id="ProtNLM"/>
    </source>
</evidence>
<feature type="coiled-coil region" evidence="1">
    <location>
        <begin position="153"/>
        <end position="180"/>
    </location>
</feature>
<evidence type="ECO:0000313" key="2">
    <source>
        <dbReference type="EMBL" id="GGO16806.1"/>
    </source>
</evidence>
<name>A0ABQ2LGB7_9PROT</name>
<evidence type="ECO:0000256" key="1">
    <source>
        <dbReference type="SAM" id="Coils"/>
    </source>
</evidence>
<dbReference type="RefSeq" id="WP_188874081.1">
    <property type="nucleotide sequence ID" value="NZ_BMOV01000013.1"/>
</dbReference>
<keyword evidence="3" id="KW-1185">Reference proteome</keyword>
<feature type="coiled-coil region" evidence="1">
    <location>
        <begin position="80"/>
        <end position="128"/>
    </location>
</feature>
<dbReference type="Gene3D" id="2.40.30.170">
    <property type="match status" value="1"/>
</dbReference>
<accession>A0ABQ2LGB7</accession>
<dbReference type="EMBL" id="BMOV01000013">
    <property type="protein sequence ID" value="GGO16806.1"/>
    <property type="molecule type" value="Genomic_DNA"/>
</dbReference>
<dbReference type="Proteomes" id="UP000602381">
    <property type="component" value="Unassembled WGS sequence"/>
</dbReference>
<keyword evidence="1" id="KW-0175">Coiled coil</keyword>
<reference evidence="3" key="1">
    <citation type="journal article" date="2019" name="Int. J. Syst. Evol. Microbiol.">
        <title>The Global Catalogue of Microorganisms (GCM) 10K type strain sequencing project: providing services to taxonomists for standard genome sequencing and annotation.</title>
        <authorList>
            <consortium name="The Broad Institute Genomics Platform"/>
            <consortium name="The Broad Institute Genome Sequencing Center for Infectious Disease"/>
            <person name="Wu L."/>
            <person name="Ma J."/>
        </authorList>
    </citation>
    <scope>NUCLEOTIDE SEQUENCE [LARGE SCALE GENOMIC DNA]</scope>
    <source>
        <strain evidence="3">JCM 17843</strain>
    </source>
</reference>
<gene>
    <name evidence="2" type="ORF">GCM10007972_26270</name>
</gene>
<dbReference type="Gene3D" id="6.10.140.1990">
    <property type="match status" value="1"/>
</dbReference>
<dbReference type="Gene3D" id="2.40.50.100">
    <property type="match status" value="1"/>
</dbReference>
<dbReference type="PANTHER" id="PTHR30438">
    <property type="entry name" value="36 KDA ANTIGEN-RELATED"/>
    <property type="match status" value="1"/>
</dbReference>
<evidence type="ECO:0000313" key="3">
    <source>
        <dbReference type="Proteomes" id="UP000602381"/>
    </source>
</evidence>
<dbReference type="PANTHER" id="PTHR30438:SF2">
    <property type="entry name" value="MEMBRANE PROTEIN"/>
    <property type="match status" value="1"/>
</dbReference>
<dbReference type="InterPro" id="IPR030190">
    <property type="entry name" value="MacA_alpha-hairpin_sf"/>
</dbReference>
<protein>
    <recommendedName>
        <fullName evidence="4">HlyD family efflux transporter periplasmic adaptor subunit</fullName>
    </recommendedName>
</protein>
<comment type="caution">
    <text evidence="2">The sequence shown here is derived from an EMBL/GenBank/DDBJ whole genome shotgun (WGS) entry which is preliminary data.</text>
</comment>